<dbReference type="InterPro" id="IPR002557">
    <property type="entry name" value="Chitin-bd_dom"/>
</dbReference>
<dbReference type="SUPFAM" id="SSF57625">
    <property type="entry name" value="Invertebrate chitin-binding proteins"/>
    <property type="match status" value="2"/>
</dbReference>
<sequence>MVGARCVTGYTTAGSCVPECMGVADGVNVVDPKNCYRYYTCQNGIANTFPHQCSVLEYFDETTQQCEVGTCHRDNCVPACKFESIGASQLAHRTDCSKYYLYDGIGQPKELSCPSNTYFNGDTCTSDENECCEPCLVYCESKDTYVSDPKDCNRFYYCQQDAYFPEELDLFSCPIDEYYSTFSRQCTENDPTCIQVCSEPQSLASQA</sequence>
<dbReference type="Pfam" id="PF01607">
    <property type="entry name" value="CBM_14"/>
    <property type="match status" value="1"/>
</dbReference>
<comment type="caution">
    <text evidence="2">The sequence shown here is derived from an EMBL/GenBank/DDBJ whole genome shotgun (WGS) entry which is preliminary data.</text>
</comment>
<dbReference type="AlphaFoldDB" id="A0AAE1FNJ4"/>
<accession>A0AAE1FNJ4</accession>
<name>A0AAE1FNJ4_PETCI</name>
<feature type="domain" description="Chitin-binding type-2" evidence="1">
    <location>
        <begin position="77"/>
        <end position="131"/>
    </location>
</feature>
<keyword evidence="3" id="KW-1185">Reference proteome</keyword>
<organism evidence="2 3">
    <name type="scientific">Petrolisthes cinctipes</name>
    <name type="common">Flat porcelain crab</name>
    <dbReference type="NCBI Taxonomy" id="88211"/>
    <lineage>
        <taxon>Eukaryota</taxon>
        <taxon>Metazoa</taxon>
        <taxon>Ecdysozoa</taxon>
        <taxon>Arthropoda</taxon>
        <taxon>Crustacea</taxon>
        <taxon>Multicrustacea</taxon>
        <taxon>Malacostraca</taxon>
        <taxon>Eumalacostraca</taxon>
        <taxon>Eucarida</taxon>
        <taxon>Decapoda</taxon>
        <taxon>Pleocyemata</taxon>
        <taxon>Anomura</taxon>
        <taxon>Galatheoidea</taxon>
        <taxon>Porcellanidae</taxon>
        <taxon>Petrolisthes</taxon>
    </lineage>
</organism>
<dbReference type="PROSITE" id="PS50940">
    <property type="entry name" value="CHIT_BIND_II"/>
    <property type="match status" value="3"/>
</dbReference>
<evidence type="ECO:0000259" key="1">
    <source>
        <dbReference type="PROSITE" id="PS50940"/>
    </source>
</evidence>
<dbReference type="GO" id="GO:0008061">
    <property type="term" value="F:chitin binding"/>
    <property type="evidence" value="ECO:0007669"/>
    <property type="project" value="InterPro"/>
</dbReference>
<proteinExistence type="predicted"/>
<dbReference type="InterPro" id="IPR036508">
    <property type="entry name" value="Chitin-bd_dom_sf"/>
</dbReference>
<evidence type="ECO:0000313" key="3">
    <source>
        <dbReference type="Proteomes" id="UP001286313"/>
    </source>
</evidence>
<dbReference type="EMBL" id="JAWQEG010001773">
    <property type="protein sequence ID" value="KAK3876796.1"/>
    <property type="molecule type" value="Genomic_DNA"/>
</dbReference>
<feature type="domain" description="Chitin-binding type-2" evidence="1">
    <location>
        <begin position="17"/>
        <end position="66"/>
    </location>
</feature>
<dbReference type="Proteomes" id="UP001286313">
    <property type="component" value="Unassembled WGS sequence"/>
</dbReference>
<dbReference type="SMART" id="SM00494">
    <property type="entry name" value="ChtBD2"/>
    <property type="match status" value="3"/>
</dbReference>
<gene>
    <name evidence="2" type="ORF">Pcinc_018439</name>
</gene>
<reference evidence="2" key="1">
    <citation type="submission" date="2023-10" db="EMBL/GenBank/DDBJ databases">
        <title>Genome assemblies of two species of porcelain crab, Petrolisthes cinctipes and Petrolisthes manimaculis (Anomura: Porcellanidae).</title>
        <authorList>
            <person name="Angst P."/>
        </authorList>
    </citation>
    <scope>NUCLEOTIDE SEQUENCE</scope>
    <source>
        <strain evidence="2">PB745_01</strain>
        <tissue evidence="2">Gill</tissue>
    </source>
</reference>
<feature type="domain" description="Chitin-binding type-2" evidence="1">
    <location>
        <begin position="136"/>
        <end position="195"/>
    </location>
</feature>
<dbReference type="GO" id="GO:0005576">
    <property type="term" value="C:extracellular region"/>
    <property type="evidence" value="ECO:0007669"/>
    <property type="project" value="InterPro"/>
</dbReference>
<evidence type="ECO:0000313" key="2">
    <source>
        <dbReference type="EMBL" id="KAK3876796.1"/>
    </source>
</evidence>
<protein>
    <recommendedName>
        <fullName evidence="1">Chitin-binding type-2 domain-containing protein</fullName>
    </recommendedName>
</protein>
<dbReference type="PROSITE" id="PS51257">
    <property type="entry name" value="PROKAR_LIPOPROTEIN"/>
    <property type="match status" value="1"/>
</dbReference>